<reference evidence="2 3" key="1">
    <citation type="submission" date="2016-07" db="EMBL/GenBank/DDBJ databases">
        <title>Pervasive Adenine N6-methylation of Active Genes in Fungi.</title>
        <authorList>
            <consortium name="DOE Joint Genome Institute"/>
            <person name="Mondo S.J."/>
            <person name="Dannebaum R.O."/>
            <person name="Kuo R.C."/>
            <person name="Labutti K."/>
            <person name="Haridas S."/>
            <person name="Kuo A."/>
            <person name="Salamov A."/>
            <person name="Ahrendt S.R."/>
            <person name="Lipzen A."/>
            <person name="Sullivan W."/>
            <person name="Andreopoulos W.B."/>
            <person name="Clum A."/>
            <person name="Lindquist E."/>
            <person name="Daum C."/>
            <person name="Ramamoorthy G.K."/>
            <person name="Gryganskyi A."/>
            <person name="Culley D."/>
            <person name="Magnuson J.K."/>
            <person name="James T.Y."/>
            <person name="O'Malley M.A."/>
            <person name="Stajich J.E."/>
            <person name="Spatafora J.W."/>
            <person name="Visel A."/>
            <person name="Grigoriev I.V."/>
        </authorList>
    </citation>
    <scope>NUCLEOTIDE SEQUENCE [LARGE SCALE GENOMIC DNA]</scope>
    <source>
        <strain evidence="2 3">62-1032</strain>
    </source>
</reference>
<feature type="region of interest" description="Disordered" evidence="1">
    <location>
        <begin position="246"/>
        <end position="276"/>
    </location>
</feature>
<evidence type="ECO:0000313" key="2">
    <source>
        <dbReference type="EMBL" id="ORY80195.1"/>
    </source>
</evidence>
<accession>A0A1Y2FBF5</accession>
<name>A0A1Y2FBF5_9BASI</name>
<feature type="region of interest" description="Disordered" evidence="1">
    <location>
        <begin position="1"/>
        <end position="37"/>
    </location>
</feature>
<protein>
    <submittedName>
        <fullName evidence="2">Uncharacterized protein</fullName>
    </submittedName>
</protein>
<dbReference type="EMBL" id="MCGR01000025">
    <property type="protein sequence ID" value="ORY80195.1"/>
    <property type="molecule type" value="Genomic_DNA"/>
</dbReference>
<proteinExistence type="predicted"/>
<feature type="region of interest" description="Disordered" evidence="1">
    <location>
        <begin position="171"/>
        <end position="194"/>
    </location>
</feature>
<comment type="caution">
    <text evidence="2">The sequence shown here is derived from an EMBL/GenBank/DDBJ whole genome shotgun (WGS) entry which is preliminary data.</text>
</comment>
<dbReference type="InParanoid" id="A0A1Y2FBF5"/>
<organism evidence="2 3">
    <name type="scientific">Leucosporidium creatinivorum</name>
    <dbReference type="NCBI Taxonomy" id="106004"/>
    <lineage>
        <taxon>Eukaryota</taxon>
        <taxon>Fungi</taxon>
        <taxon>Dikarya</taxon>
        <taxon>Basidiomycota</taxon>
        <taxon>Pucciniomycotina</taxon>
        <taxon>Microbotryomycetes</taxon>
        <taxon>Leucosporidiales</taxon>
        <taxon>Leucosporidium</taxon>
    </lineage>
</organism>
<evidence type="ECO:0000313" key="3">
    <source>
        <dbReference type="Proteomes" id="UP000193467"/>
    </source>
</evidence>
<feature type="compositionally biased region" description="Low complexity" evidence="1">
    <location>
        <begin position="417"/>
        <end position="436"/>
    </location>
</feature>
<feature type="region of interest" description="Disordered" evidence="1">
    <location>
        <begin position="117"/>
        <end position="137"/>
    </location>
</feature>
<dbReference type="Proteomes" id="UP000193467">
    <property type="component" value="Unassembled WGS sequence"/>
</dbReference>
<feature type="compositionally biased region" description="Low complexity" evidence="1">
    <location>
        <begin position="171"/>
        <end position="185"/>
    </location>
</feature>
<dbReference type="AlphaFoldDB" id="A0A1Y2FBF5"/>
<sequence>MRASPSASLVHRKSLGKGKATHEHDVEPEAGGDGRRRVQVACARCRNRKIKIAFLHQMPQESGQGRVHLYACIFENAAARARKQAKAAVYPHTSPIKLRRSWDEAIAREEAAYSRRARSLSSGHSNPSTSAFAPLDAPSVHSPTFPAGLTREVNNFHISDGRYTYDTAPSYPSSASNYSNSSTTSPVEPHFPQLPPSSWAPSGVASYVSASYQTASLVAPIAHPPHLPRPTASGLPLPLYPPPEAHRYQAWDIPTPPSETPSPRTSEPDSHAYSAYAPVSSRPPIAARRQRPRLQHSLSLPMPATDAPLPYSTLIDGQVHAYQPPPKYEVPYYPHTTHASSVALERQATVENYFQTQPVHRQAYPSRPYDQRYHQNDQHHPRYPPEQRQYQDFTPEVTFSRVPSHEDPMLTPVVSRPLSPDASSSLGGDASRRSSAGGSGAYEEGEQFGFQLPPQGW</sequence>
<keyword evidence="3" id="KW-1185">Reference proteome</keyword>
<feature type="compositionally biased region" description="Basic and acidic residues" evidence="1">
    <location>
        <begin position="20"/>
        <end position="36"/>
    </location>
</feature>
<feature type="region of interest" description="Disordered" evidence="1">
    <location>
        <begin position="401"/>
        <end position="457"/>
    </location>
</feature>
<evidence type="ECO:0000256" key="1">
    <source>
        <dbReference type="SAM" id="MobiDB-lite"/>
    </source>
</evidence>
<gene>
    <name evidence="2" type="ORF">BCR35DRAFT_352527</name>
</gene>